<dbReference type="PROSITE" id="PS51457">
    <property type="entry name" value="BEN"/>
    <property type="match status" value="1"/>
</dbReference>
<feature type="region of interest" description="Disordered" evidence="7">
    <location>
        <begin position="495"/>
        <end position="526"/>
    </location>
</feature>
<dbReference type="InterPro" id="IPR027417">
    <property type="entry name" value="P-loop_NTPase"/>
</dbReference>
<organism evidence="10 12">
    <name type="scientific">Didymodactylos carnosus</name>
    <dbReference type="NCBI Taxonomy" id="1234261"/>
    <lineage>
        <taxon>Eukaryota</taxon>
        <taxon>Metazoa</taxon>
        <taxon>Spiralia</taxon>
        <taxon>Gnathifera</taxon>
        <taxon>Rotifera</taxon>
        <taxon>Eurotatoria</taxon>
        <taxon>Bdelloidea</taxon>
        <taxon>Philodinida</taxon>
        <taxon>Philodinidae</taxon>
        <taxon>Didymodactylos</taxon>
    </lineage>
</organism>
<evidence type="ECO:0000313" key="10">
    <source>
        <dbReference type="EMBL" id="CAF1219642.1"/>
    </source>
</evidence>
<keyword evidence="6" id="KW-0472">Membrane</keyword>
<reference evidence="10" key="1">
    <citation type="submission" date="2021-02" db="EMBL/GenBank/DDBJ databases">
        <authorList>
            <person name="Nowell W R."/>
        </authorList>
    </citation>
    <scope>NUCLEOTIDE SEQUENCE</scope>
</reference>
<evidence type="ECO:0000256" key="7">
    <source>
        <dbReference type="SAM" id="MobiDB-lite"/>
    </source>
</evidence>
<evidence type="ECO:0000256" key="4">
    <source>
        <dbReference type="ARBA" id="ARBA00022840"/>
    </source>
</evidence>
<dbReference type="InterPro" id="IPR018379">
    <property type="entry name" value="BEN_domain"/>
</dbReference>
<dbReference type="Gene3D" id="3.40.50.300">
    <property type="entry name" value="P-loop containing nucleotide triphosphate hydrolases"/>
    <property type="match status" value="1"/>
</dbReference>
<dbReference type="SUPFAM" id="SSF52540">
    <property type="entry name" value="P-loop containing nucleoside triphosphate hydrolases"/>
    <property type="match status" value="1"/>
</dbReference>
<dbReference type="Gene3D" id="1.20.1560.10">
    <property type="entry name" value="ABC transporter type 1, transmembrane domain"/>
    <property type="match status" value="1"/>
</dbReference>
<keyword evidence="5" id="KW-1133">Transmembrane helix</keyword>
<comment type="caution">
    <text evidence="10">The sequence shown here is derived from an EMBL/GenBank/DDBJ whole genome shotgun (WGS) entry which is preliminary data.</text>
</comment>
<dbReference type="Proteomes" id="UP000681722">
    <property type="component" value="Unassembled WGS sequence"/>
</dbReference>
<dbReference type="InterPro" id="IPR003439">
    <property type="entry name" value="ABC_transporter-like_ATP-bd"/>
</dbReference>
<evidence type="ECO:0000256" key="5">
    <source>
        <dbReference type="ARBA" id="ARBA00022989"/>
    </source>
</evidence>
<dbReference type="EMBL" id="CAJOBC010009258">
    <property type="protein sequence ID" value="CAF3983186.1"/>
    <property type="molecule type" value="Genomic_DNA"/>
</dbReference>
<dbReference type="PROSITE" id="PS50893">
    <property type="entry name" value="ABC_TRANSPORTER_2"/>
    <property type="match status" value="1"/>
</dbReference>
<dbReference type="PROSITE" id="PS00211">
    <property type="entry name" value="ABC_TRANSPORTER_1"/>
    <property type="match status" value="1"/>
</dbReference>
<feature type="compositionally biased region" description="Basic residues" evidence="7">
    <location>
        <begin position="495"/>
        <end position="505"/>
    </location>
</feature>
<evidence type="ECO:0000259" key="9">
    <source>
        <dbReference type="PROSITE" id="PS51457"/>
    </source>
</evidence>
<feature type="region of interest" description="Disordered" evidence="7">
    <location>
        <begin position="284"/>
        <end position="303"/>
    </location>
</feature>
<feature type="compositionally biased region" description="Basic and acidic residues" evidence="7">
    <location>
        <begin position="1318"/>
        <end position="1331"/>
    </location>
</feature>
<evidence type="ECO:0000313" key="11">
    <source>
        <dbReference type="EMBL" id="CAF3983186.1"/>
    </source>
</evidence>
<dbReference type="Pfam" id="PF00005">
    <property type="entry name" value="ABC_tran"/>
    <property type="match status" value="1"/>
</dbReference>
<keyword evidence="2" id="KW-0812">Transmembrane</keyword>
<feature type="compositionally biased region" description="Low complexity" evidence="7">
    <location>
        <begin position="1385"/>
        <end position="1396"/>
    </location>
</feature>
<evidence type="ECO:0000259" key="8">
    <source>
        <dbReference type="PROSITE" id="PS50893"/>
    </source>
</evidence>
<dbReference type="PANTHER" id="PTHR43394">
    <property type="entry name" value="ATP-DEPENDENT PERMEASE MDL1, MITOCHONDRIAL"/>
    <property type="match status" value="1"/>
</dbReference>
<dbReference type="GO" id="GO:0003677">
    <property type="term" value="F:DNA binding"/>
    <property type="evidence" value="ECO:0007669"/>
    <property type="project" value="InterPro"/>
</dbReference>
<dbReference type="Proteomes" id="UP000663829">
    <property type="component" value="Unassembled WGS sequence"/>
</dbReference>
<dbReference type="FunFam" id="3.40.50.300:FF:000913">
    <property type="entry name" value="ABC multidrug transporter SitT"/>
    <property type="match status" value="1"/>
</dbReference>
<dbReference type="InterPro" id="IPR039421">
    <property type="entry name" value="Type_1_exporter"/>
</dbReference>
<keyword evidence="3" id="KW-0547">Nucleotide-binding</keyword>
<accession>A0A814XRU3</accession>
<feature type="compositionally biased region" description="Basic and acidic residues" evidence="7">
    <location>
        <begin position="1339"/>
        <end position="1354"/>
    </location>
</feature>
<evidence type="ECO:0000256" key="2">
    <source>
        <dbReference type="ARBA" id="ARBA00022692"/>
    </source>
</evidence>
<comment type="subcellular location">
    <subcellularLocation>
        <location evidence="1">Membrane</location>
        <topology evidence="1">Multi-pass membrane protein</topology>
    </subcellularLocation>
</comment>
<evidence type="ECO:0000313" key="12">
    <source>
        <dbReference type="Proteomes" id="UP000663829"/>
    </source>
</evidence>
<dbReference type="InterPro" id="IPR036640">
    <property type="entry name" value="ABC1_TM_sf"/>
</dbReference>
<feature type="region of interest" description="Disordered" evidence="7">
    <location>
        <begin position="1273"/>
        <end position="1446"/>
    </location>
</feature>
<feature type="region of interest" description="Disordered" evidence="7">
    <location>
        <begin position="220"/>
        <end position="243"/>
    </location>
</feature>
<feature type="compositionally biased region" description="Low complexity" evidence="7">
    <location>
        <begin position="284"/>
        <end position="297"/>
    </location>
</feature>
<protein>
    <submittedName>
        <fullName evidence="10">Uncharacterized protein</fullName>
    </submittedName>
</protein>
<evidence type="ECO:0000256" key="3">
    <source>
        <dbReference type="ARBA" id="ARBA00022741"/>
    </source>
</evidence>
<dbReference type="InterPro" id="IPR017871">
    <property type="entry name" value="ABC_transporter-like_CS"/>
</dbReference>
<sequence>MTIFKLLLRFYEPTSGTIRTDGRPIQEYNLTWLRQQIGVVSQEPILFGTTIYENILYGSNQKKEVSMNEIEEASKQANAHEFIMRLPNKYYTMVDERGIHLSGGQKQRIAIARALIGNPKILLFDEATSALDNLNEKIVQEAIDSACKGRTTIFIAHRLSTIRNVDCINVISKGQIIERANHNQLILNKQGQYYQTVHTQNLQDEDNVDDLLIAKEPYEQESHSTNIPRHFSQESIEDDKNESAKNINAGHADWRCKNNHDSTDLRCPTINTFRTELTKSLLSSSTYDNNKQQQRQQGFVRQNGIKELPPLNVNTTQNTWGWRANDEVYNRLNRLDRDVRDISDQLKYLLDINKKQLAQQKQITELTTSHAVLIHQNSQKLMSQQVEVTFLGETIENFLMPIYQTVLQVLPKLIQQESIPTTSIESLAQRYDYHLNAFSEWKLQYKDKEMEKEKIEKMSQLASYVNQDKSLVRFLSESYIRSGTNVIRIRRHRSKKELKRRKERRKQQEQQQQAYVTDEVSDENSEASDRKVGSFFGMDWAAVSPAVRSVVINPQEVKAELNDFSDSSLSNQFFDESSESESEDIDPRWTDDVVRSKLKSIHPYTNLSTFDFCLQFLATARASLLDKSTITRLLLFMSKTFPHPNNVPRSFENLRKIVPIRASFSKSVVCSLCWTELVTQNFCPCSAKRKLENVQEVYTIDVKKELSSVVQKAWPSIFDYEAKSENSPELCGRDIVTGRAYQEILKKKTNHTLTLFFSGDGVPLCVSNSKAAWIFSAGIVEIPPTFRYSFQNMLLLQFSIGLEKPNVKVTLDSTIAQLLHLRQHGLTLFLNHQQTKFDIHFLFFTADSPALSLFSNFISSAGLSSCYICENHGVYDFQLKKVVYKAVDNPLRTLRQYYQDASSAAEKRRQSRAKKDPTCQGVKGFSVLEPLFPRRLIHCLRPDYMHSTIKCVFDSMLTIVLQTLPKNIVDVIDNRLLSVCLPHDFSRKLRSLTYRNYYKANESRTLLLYVFLPCLVGQIDIELFARICLFVCGIRLVHGDTLVLDNSNALADNFFSLFVLSNDDELSGLANLSLHIHTHYGFLTNQFGSVNATSCFPFEGFLRLFIRNKHGTTYFGDQLSLYHDIDRYLSSVDDTLFTSPDPLTVQPLDVFVDDCLEQQIAQFQILIIRLMINHLSSEALPPRSNRGQTNKYAEQSILSTSSSSSNIYCLVHFPEEQMYTSILKSKITAATDMKNVGTINYQGQKHLVVILHEGTQKQMEKRAKLFEPVMATTNDEDEALDENQLENNEPTSEKRKSHDQSTCVYPDDRTTSKRRKMLDKTNEMLSGDKNRSVRPNQCDTEHEDQITTAREPDKQLGGLHSDSSEQEEETQLSTSPPPPFIGTLSTITTTSINQQNRGQQSTSGSGSSEESSSEDEEDDVDHHPPSREETENRQHPAVFTEKKRKIKQSFVDTQSTKRICDQLRGLRKSIHILIQNQTTKNHQHIEEQPLICDGINLFEIPGSTPMEFARNIFAELFTVEEMKNKKLPGNKKLRKLDLVQLNEQRLDVDKITALKSAIREKFELRPSVFADLWKKTIYKKLSQICIDKRNK</sequence>
<evidence type="ECO:0000256" key="1">
    <source>
        <dbReference type="ARBA" id="ARBA00004141"/>
    </source>
</evidence>
<feature type="domain" description="BEN" evidence="9">
    <location>
        <begin position="1463"/>
        <end position="1591"/>
    </location>
</feature>
<dbReference type="EMBL" id="CAJNOQ010009255">
    <property type="protein sequence ID" value="CAF1219642.1"/>
    <property type="molecule type" value="Genomic_DNA"/>
</dbReference>
<gene>
    <name evidence="10" type="ORF">GPM918_LOCUS24622</name>
    <name evidence="11" type="ORF">SRO942_LOCUS24625</name>
</gene>
<evidence type="ECO:0000256" key="6">
    <source>
        <dbReference type="ARBA" id="ARBA00023136"/>
    </source>
</evidence>
<dbReference type="PANTHER" id="PTHR43394:SF1">
    <property type="entry name" value="ATP-BINDING CASSETTE SUB-FAMILY B MEMBER 10, MITOCHONDRIAL"/>
    <property type="match status" value="1"/>
</dbReference>
<dbReference type="GO" id="GO:0016020">
    <property type="term" value="C:membrane"/>
    <property type="evidence" value="ECO:0007669"/>
    <property type="project" value="UniProtKB-SubCell"/>
</dbReference>
<feature type="compositionally biased region" description="Basic and acidic residues" evidence="7">
    <location>
        <begin position="1420"/>
        <end position="1434"/>
    </location>
</feature>
<dbReference type="GO" id="GO:0016887">
    <property type="term" value="F:ATP hydrolysis activity"/>
    <property type="evidence" value="ECO:0007669"/>
    <property type="project" value="InterPro"/>
</dbReference>
<keyword evidence="4" id="KW-0067">ATP-binding</keyword>
<name>A0A814XRU3_9BILA</name>
<feature type="compositionally biased region" description="Acidic residues" evidence="7">
    <location>
        <begin position="1274"/>
        <end position="1284"/>
    </location>
</feature>
<dbReference type="GO" id="GO:0015421">
    <property type="term" value="F:ABC-type oligopeptide transporter activity"/>
    <property type="evidence" value="ECO:0007669"/>
    <property type="project" value="TreeGrafter"/>
</dbReference>
<dbReference type="GO" id="GO:0005524">
    <property type="term" value="F:ATP binding"/>
    <property type="evidence" value="ECO:0007669"/>
    <property type="project" value="UniProtKB-KW"/>
</dbReference>
<proteinExistence type="predicted"/>
<dbReference type="OrthoDB" id="8194903at2759"/>
<feature type="domain" description="ABC transporter" evidence="8">
    <location>
        <begin position="1"/>
        <end position="198"/>
    </location>
</feature>
<keyword evidence="12" id="KW-1185">Reference proteome</keyword>